<dbReference type="NCBIfam" id="TIGR00093">
    <property type="entry name" value="pseudouridine synthase"/>
    <property type="match status" value="1"/>
</dbReference>
<dbReference type="InterPro" id="IPR020094">
    <property type="entry name" value="TruA/RsuA/RluB/E/F_N"/>
</dbReference>
<dbReference type="SUPFAM" id="SSF55120">
    <property type="entry name" value="Pseudouridine synthase"/>
    <property type="match status" value="1"/>
</dbReference>
<dbReference type="CDD" id="cd02870">
    <property type="entry name" value="PseudoU_synth_RsuA_like"/>
    <property type="match status" value="1"/>
</dbReference>
<dbReference type="PROSITE" id="PS01149">
    <property type="entry name" value="PSI_RSU"/>
    <property type="match status" value="1"/>
</dbReference>
<evidence type="ECO:0000256" key="4">
    <source>
        <dbReference type="PROSITE-ProRule" id="PRU00182"/>
    </source>
</evidence>
<dbReference type="OrthoDB" id="9807213at2"/>
<sequence>MERLQKVLAQAGVASRRKCEEIITAGQVQVNGVVVTELGTKVNPHQDRIEVNGVPITSEEKVYIMLNKPIGVVSTASDPQGRKTVVDVVGADQRVYPVGRLDLDTSGLLLMTNDGELANGMMHPRHEIDKTYRAWVRGNVNSEAAKQLASGVELEDGPTAPAKVKIVQVGNGETQIEITIHEGRNRQVRRMCEAIGHPVKSLHRVQVAFLKLGRLRYGEMRSLTPAEVDRLYAVTGIKR</sequence>
<dbReference type="GO" id="GO:0005829">
    <property type="term" value="C:cytosol"/>
    <property type="evidence" value="ECO:0007669"/>
    <property type="project" value="UniProtKB-ARBA"/>
</dbReference>
<dbReference type="RefSeq" id="WP_094238385.1">
    <property type="nucleotide sequence ID" value="NZ_CP022657.1"/>
</dbReference>
<evidence type="ECO:0000256" key="1">
    <source>
        <dbReference type="ARBA" id="ARBA00008348"/>
    </source>
</evidence>
<dbReference type="SMART" id="SM00363">
    <property type="entry name" value="S4"/>
    <property type="match status" value="1"/>
</dbReference>
<dbReference type="CDD" id="cd00165">
    <property type="entry name" value="S4"/>
    <property type="match status" value="1"/>
</dbReference>
<evidence type="ECO:0000313" key="8">
    <source>
        <dbReference type="Proteomes" id="UP000214688"/>
    </source>
</evidence>
<dbReference type="PANTHER" id="PTHR47683">
    <property type="entry name" value="PSEUDOURIDINE SYNTHASE FAMILY PROTEIN-RELATED"/>
    <property type="match status" value="1"/>
</dbReference>
<dbReference type="FunFam" id="3.30.70.1560:FF:000001">
    <property type="entry name" value="Pseudouridine synthase"/>
    <property type="match status" value="1"/>
</dbReference>
<gene>
    <name evidence="7" type="ORF">CIG75_08835</name>
</gene>
<dbReference type="KEGG" id="tab:CIG75_08835"/>
<dbReference type="InterPro" id="IPR002942">
    <property type="entry name" value="S4_RNA-bd"/>
</dbReference>
<dbReference type="Pfam" id="PF01479">
    <property type="entry name" value="S4"/>
    <property type="match status" value="1"/>
</dbReference>
<dbReference type="AlphaFoldDB" id="A0A223D6P7"/>
<dbReference type="InterPro" id="IPR036986">
    <property type="entry name" value="S4_RNA-bd_sf"/>
</dbReference>
<name>A0A223D6P7_9BACL</name>
<dbReference type="Pfam" id="PF00849">
    <property type="entry name" value="PseudoU_synth_2"/>
    <property type="match status" value="1"/>
</dbReference>
<proteinExistence type="inferred from homology"/>
<dbReference type="InterPro" id="IPR050343">
    <property type="entry name" value="RsuA_PseudoU_synthase"/>
</dbReference>
<dbReference type="GO" id="GO:0120159">
    <property type="term" value="F:rRNA pseudouridine synthase activity"/>
    <property type="evidence" value="ECO:0007669"/>
    <property type="project" value="UniProtKB-ARBA"/>
</dbReference>
<reference evidence="7 8" key="1">
    <citation type="journal article" date="2015" name="Int. J. Syst. Evol. Microbiol.">
        <title>Tumebacillus algifaecis sp. nov., isolated from decomposing algal scum.</title>
        <authorList>
            <person name="Wu Y.F."/>
            <person name="Zhang B."/>
            <person name="Xing P."/>
            <person name="Wu Q.L."/>
            <person name="Liu S.J."/>
        </authorList>
    </citation>
    <scope>NUCLEOTIDE SEQUENCE [LARGE SCALE GENOMIC DNA]</scope>
    <source>
        <strain evidence="7 8">THMBR28</strain>
    </source>
</reference>
<dbReference type="Proteomes" id="UP000214688">
    <property type="component" value="Chromosome"/>
</dbReference>
<accession>A0A223D6P7</accession>
<keyword evidence="3 5" id="KW-0413">Isomerase</keyword>
<dbReference type="Gene3D" id="3.10.290.10">
    <property type="entry name" value="RNA-binding S4 domain"/>
    <property type="match status" value="1"/>
</dbReference>
<dbReference type="EC" id="5.4.99.-" evidence="5"/>
<feature type="domain" description="RNA-binding S4" evidence="6">
    <location>
        <begin position="2"/>
        <end position="70"/>
    </location>
</feature>
<organism evidence="7 8">
    <name type="scientific">Tumebacillus algifaecis</name>
    <dbReference type="NCBI Taxonomy" id="1214604"/>
    <lineage>
        <taxon>Bacteria</taxon>
        <taxon>Bacillati</taxon>
        <taxon>Bacillota</taxon>
        <taxon>Bacilli</taxon>
        <taxon>Bacillales</taxon>
        <taxon>Alicyclobacillaceae</taxon>
        <taxon>Tumebacillus</taxon>
    </lineage>
</organism>
<protein>
    <recommendedName>
        <fullName evidence="5">Pseudouridine synthase</fullName>
        <ecNumber evidence="5">5.4.99.-</ecNumber>
    </recommendedName>
</protein>
<dbReference type="PROSITE" id="PS50889">
    <property type="entry name" value="S4"/>
    <property type="match status" value="1"/>
</dbReference>
<dbReference type="Gene3D" id="3.30.70.1560">
    <property type="entry name" value="Alpha-L RNA-binding motif"/>
    <property type="match status" value="1"/>
</dbReference>
<evidence type="ECO:0000313" key="7">
    <source>
        <dbReference type="EMBL" id="ASS77167.1"/>
    </source>
</evidence>
<evidence type="ECO:0000256" key="3">
    <source>
        <dbReference type="ARBA" id="ARBA00023235"/>
    </source>
</evidence>
<keyword evidence="8" id="KW-1185">Reference proteome</keyword>
<comment type="similarity">
    <text evidence="1 5">Belongs to the pseudouridine synthase RsuA family.</text>
</comment>
<dbReference type="Gene3D" id="3.30.70.580">
    <property type="entry name" value="Pseudouridine synthase I, catalytic domain, N-terminal subdomain"/>
    <property type="match status" value="1"/>
</dbReference>
<dbReference type="GO" id="GO:0003723">
    <property type="term" value="F:RNA binding"/>
    <property type="evidence" value="ECO:0007669"/>
    <property type="project" value="UniProtKB-KW"/>
</dbReference>
<evidence type="ECO:0000256" key="2">
    <source>
        <dbReference type="ARBA" id="ARBA00022884"/>
    </source>
</evidence>
<evidence type="ECO:0000256" key="5">
    <source>
        <dbReference type="RuleBase" id="RU003887"/>
    </source>
</evidence>
<dbReference type="InterPro" id="IPR000748">
    <property type="entry name" value="PsdUridine_synth_RsuA/RluB/E/F"/>
</dbReference>
<keyword evidence="2 4" id="KW-0694">RNA-binding</keyword>
<dbReference type="InterPro" id="IPR006145">
    <property type="entry name" value="PsdUridine_synth_RsuA/RluA"/>
</dbReference>
<dbReference type="PANTHER" id="PTHR47683:SF2">
    <property type="entry name" value="RNA-BINDING S4 DOMAIN-CONTAINING PROTEIN"/>
    <property type="match status" value="1"/>
</dbReference>
<dbReference type="InterPro" id="IPR018496">
    <property type="entry name" value="PsdUridine_synth_RsuA/RluB_CS"/>
</dbReference>
<dbReference type="EMBL" id="CP022657">
    <property type="protein sequence ID" value="ASS77167.1"/>
    <property type="molecule type" value="Genomic_DNA"/>
</dbReference>
<dbReference type="SUPFAM" id="SSF55174">
    <property type="entry name" value="Alpha-L RNA-binding motif"/>
    <property type="match status" value="1"/>
</dbReference>
<dbReference type="InterPro" id="IPR020103">
    <property type="entry name" value="PsdUridine_synth_cat_dom_sf"/>
</dbReference>
<dbReference type="FunFam" id="3.10.290.10:FF:000003">
    <property type="entry name" value="Pseudouridine synthase"/>
    <property type="match status" value="1"/>
</dbReference>
<dbReference type="GO" id="GO:0000455">
    <property type="term" value="P:enzyme-directed rRNA pseudouridine synthesis"/>
    <property type="evidence" value="ECO:0007669"/>
    <property type="project" value="UniProtKB-ARBA"/>
</dbReference>
<dbReference type="InterPro" id="IPR042092">
    <property type="entry name" value="PsdUridine_s_RsuA/RluB/E/F_cat"/>
</dbReference>
<evidence type="ECO:0000259" key="6">
    <source>
        <dbReference type="SMART" id="SM00363"/>
    </source>
</evidence>